<reference evidence="2 3" key="1">
    <citation type="submission" date="2019-11" db="EMBL/GenBank/DDBJ databases">
        <title>Comparative genomics of hydrocarbon-degrading Desulfosarcina strains.</title>
        <authorList>
            <person name="Watanabe M."/>
            <person name="Kojima H."/>
            <person name="Fukui M."/>
        </authorList>
    </citation>
    <scope>NUCLEOTIDE SEQUENCE [LARGE SCALE GENOMIC DNA]</scope>
    <source>
        <strain evidence="2 3">PL12</strain>
    </source>
</reference>
<feature type="transmembrane region" description="Helical" evidence="1">
    <location>
        <begin position="35"/>
        <end position="51"/>
    </location>
</feature>
<accession>A0A5K7YRX1</accession>
<dbReference type="OrthoDB" id="1808662at2"/>
<keyword evidence="1" id="KW-0472">Membrane</keyword>
<dbReference type="AlphaFoldDB" id="A0A5K7YRX1"/>
<keyword evidence="3" id="KW-1185">Reference proteome</keyword>
<keyword evidence="1" id="KW-0812">Transmembrane</keyword>
<evidence type="ECO:0000256" key="1">
    <source>
        <dbReference type="SAM" id="Phobius"/>
    </source>
</evidence>
<dbReference type="EMBL" id="AP021874">
    <property type="protein sequence ID" value="BBO69034.1"/>
    <property type="molecule type" value="Genomic_DNA"/>
</dbReference>
<gene>
    <name evidence="2" type="ORF">DSCA_29640</name>
</gene>
<dbReference type="Proteomes" id="UP000427906">
    <property type="component" value="Chromosome"/>
</dbReference>
<keyword evidence="1" id="KW-1133">Transmembrane helix</keyword>
<evidence type="ECO:0000313" key="3">
    <source>
        <dbReference type="Proteomes" id="UP000427906"/>
    </source>
</evidence>
<protein>
    <submittedName>
        <fullName evidence="2">Uncharacterized protein</fullName>
    </submittedName>
</protein>
<dbReference type="NCBIfam" id="NF038143">
    <property type="entry name" value="HYxxLL"/>
    <property type="match status" value="1"/>
</dbReference>
<name>A0A5K7YRX1_9BACT</name>
<dbReference type="KEGG" id="dalk:DSCA_29640"/>
<proteinExistence type="predicted"/>
<organism evidence="2 3">
    <name type="scientific">Desulfosarcina alkanivorans</name>
    <dbReference type="NCBI Taxonomy" id="571177"/>
    <lineage>
        <taxon>Bacteria</taxon>
        <taxon>Pseudomonadati</taxon>
        <taxon>Thermodesulfobacteriota</taxon>
        <taxon>Desulfobacteria</taxon>
        <taxon>Desulfobacterales</taxon>
        <taxon>Desulfosarcinaceae</taxon>
        <taxon>Desulfosarcina</taxon>
    </lineage>
</organism>
<evidence type="ECO:0000313" key="2">
    <source>
        <dbReference type="EMBL" id="BBO69034.1"/>
    </source>
</evidence>
<sequence>MTDTLTLTRKRDLILAVEKQFAARVSARVIDKPRLDVWMILIPVFFIFYFWQLRRYAKGRRTFAEKFLITRQRALDEALRAAESGKGPNVANVVQAADIPDEIRKVYRRWVALLVDHYHDLIRAHGSSYPTLVRTTYKSRSNYLLFLNRLNQVEREFDAALKPHLDTPADNASGIIKQMEESTAGIRRELAEEIFP</sequence>
<dbReference type="RefSeq" id="WP_155317117.1">
    <property type="nucleotide sequence ID" value="NZ_AP021874.1"/>
</dbReference>